<dbReference type="InterPro" id="IPR037522">
    <property type="entry name" value="HD_GYP_dom"/>
</dbReference>
<feature type="domain" description="HD-GYP" evidence="1">
    <location>
        <begin position="136"/>
        <end position="332"/>
    </location>
</feature>
<dbReference type="InterPro" id="IPR021812">
    <property type="entry name" value="DUF3391"/>
</dbReference>
<gene>
    <name evidence="2" type="ORF">COB20_08300</name>
</gene>
<comment type="caution">
    <text evidence="2">The sequence shown here is derived from an EMBL/GenBank/DDBJ whole genome shotgun (WGS) entry which is preliminary data.</text>
</comment>
<dbReference type="PROSITE" id="PS51832">
    <property type="entry name" value="HD_GYP"/>
    <property type="match status" value="1"/>
</dbReference>
<accession>A0A2A4X4W6</accession>
<organism evidence="2 3">
    <name type="scientific">SAR86 cluster bacterium</name>
    <dbReference type="NCBI Taxonomy" id="2030880"/>
    <lineage>
        <taxon>Bacteria</taxon>
        <taxon>Pseudomonadati</taxon>
        <taxon>Pseudomonadota</taxon>
        <taxon>Gammaproteobacteria</taxon>
        <taxon>SAR86 cluster</taxon>
    </lineage>
</organism>
<dbReference type="SMART" id="SM00471">
    <property type="entry name" value="HDc"/>
    <property type="match status" value="1"/>
</dbReference>
<dbReference type="SUPFAM" id="SSF109604">
    <property type="entry name" value="HD-domain/PDEase-like"/>
    <property type="match status" value="1"/>
</dbReference>
<dbReference type="InterPro" id="IPR003607">
    <property type="entry name" value="HD/PDEase_dom"/>
</dbReference>
<evidence type="ECO:0000313" key="3">
    <source>
        <dbReference type="Proteomes" id="UP000218767"/>
    </source>
</evidence>
<evidence type="ECO:0000313" key="2">
    <source>
        <dbReference type="EMBL" id="PCI77341.1"/>
    </source>
</evidence>
<dbReference type="CDD" id="cd00077">
    <property type="entry name" value="HDc"/>
    <property type="match status" value="1"/>
</dbReference>
<evidence type="ECO:0000259" key="1">
    <source>
        <dbReference type="PROSITE" id="PS51832"/>
    </source>
</evidence>
<dbReference type="PANTHER" id="PTHR43155:SF2">
    <property type="entry name" value="CYCLIC DI-GMP PHOSPHODIESTERASE PA4108"/>
    <property type="match status" value="1"/>
</dbReference>
<proteinExistence type="predicted"/>
<protein>
    <recommendedName>
        <fullName evidence="1">HD-GYP domain-containing protein</fullName>
    </recommendedName>
</protein>
<dbReference type="GO" id="GO:0008081">
    <property type="term" value="F:phosphoric diester hydrolase activity"/>
    <property type="evidence" value="ECO:0007669"/>
    <property type="project" value="UniProtKB-ARBA"/>
</dbReference>
<dbReference type="Pfam" id="PF11871">
    <property type="entry name" value="DUF3391"/>
    <property type="match status" value="1"/>
</dbReference>
<dbReference type="PANTHER" id="PTHR43155">
    <property type="entry name" value="CYCLIC DI-GMP PHOSPHODIESTERASE PA4108-RELATED"/>
    <property type="match status" value="1"/>
</dbReference>
<dbReference type="Pfam" id="PF13487">
    <property type="entry name" value="HD_5"/>
    <property type="match status" value="1"/>
</dbReference>
<dbReference type="EMBL" id="NVUL01000046">
    <property type="protein sequence ID" value="PCI77341.1"/>
    <property type="molecule type" value="Genomic_DNA"/>
</dbReference>
<dbReference type="Proteomes" id="UP000218767">
    <property type="component" value="Unassembled WGS sequence"/>
</dbReference>
<dbReference type="AlphaFoldDB" id="A0A2A4X4W6"/>
<sequence length="411" mass="46065">MTEFVPPNAERLVKVNAADIKTGMYMSFPDRPWLETRFLFQGMLLTTDKQVGEVRKECRHIFVNKGKSRRIQTAREPVPTETTPPPILKPIEKEFVAAQKAHVDAGSQIQENLKRLVAGEGINVTRIRSSVKSCVKSIITNPNALIWLGRLRTKDNYIAEHCLNVGILAIAFGRHLDMSLDELEMLGMCGMLHDVGKLEVDQKILDKPASLTEEEFAVIKSHCLIGRDILSKDENMPKVVIEAAFGHHERMDGLGYPRGVRANSLNLYTRMISIVDTYDAITTTRCYDKSRPAAEAIKILFSCRDTQFEPILVEKFIECLGIYPTGSLVELKTGEGAVVIDSNRNSRLSPKVSIVLDENKNTRTPLIIDTSSEGSDDSDRTIKRVLDENDYPVDLKRVFSFFKKQGDAIAG</sequence>
<reference evidence="3" key="1">
    <citation type="submission" date="2017-08" db="EMBL/GenBank/DDBJ databases">
        <title>A dynamic microbial community with high functional redundancy inhabits the cold, oxic subseafloor aquifer.</title>
        <authorList>
            <person name="Tully B.J."/>
            <person name="Wheat C.G."/>
            <person name="Glazer B.T."/>
            <person name="Huber J.A."/>
        </authorList>
    </citation>
    <scope>NUCLEOTIDE SEQUENCE [LARGE SCALE GENOMIC DNA]</scope>
</reference>
<name>A0A2A4X4W6_9GAMM</name>
<dbReference type="Gene3D" id="1.10.3210.10">
    <property type="entry name" value="Hypothetical protein af1432"/>
    <property type="match status" value="1"/>
</dbReference>